<protein>
    <submittedName>
        <fullName evidence="1">Uncharacterized protein</fullName>
    </submittedName>
</protein>
<proteinExistence type="predicted"/>
<evidence type="ECO:0000313" key="2">
    <source>
        <dbReference type="Proteomes" id="UP000323161"/>
    </source>
</evidence>
<name>A0A5B0VIL9_9GAMM</name>
<reference evidence="1 2" key="1">
    <citation type="submission" date="2019-08" db="EMBL/GenBank/DDBJ databases">
        <title>Marinobacter ZYF650 sp. nov., a marine bacterium isolated from seawater of the Mariana trench.</title>
        <authorList>
            <person name="Ahmad W."/>
        </authorList>
    </citation>
    <scope>NUCLEOTIDE SEQUENCE [LARGE SCALE GENOMIC DNA]</scope>
    <source>
        <strain evidence="1 2">ZYF650</strain>
    </source>
</reference>
<accession>A0A5B0VIL9</accession>
<evidence type="ECO:0000313" key="1">
    <source>
        <dbReference type="EMBL" id="KAA1173831.1"/>
    </source>
</evidence>
<keyword evidence="2" id="KW-1185">Reference proteome</keyword>
<dbReference type="RefSeq" id="WP_149600227.1">
    <property type="nucleotide sequence ID" value="NZ_VTUU01000004.1"/>
</dbReference>
<organism evidence="1 2">
    <name type="scientific">Marinobacter salinexigens</name>
    <dbReference type="NCBI Taxonomy" id="2919747"/>
    <lineage>
        <taxon>Bacteria</taxon>
        <taxon>Pseudomonadati</taxon>
        <taxon>Pseudomonadota</taxon>
        <taxon>Gammaproteobacteria</taxon>
        <taxon>Pseudomonadales</taxon>
        <taxon>Marinobacteraceae</taxon>
        <taxon>Marinobacter</taxon>
    </lineage>
</organism>
<dbReference type="EMBL" id="VTUU01000004">
    <property type="protein sequence ID" value="KAA1173831.1"/>
    <property type="molecule type" value="Genomic_DNA"/>
</dbReference>
<dbReference type="Proteomes" id="UP000323161">
    <property type="component" value="Unassembled WGS sequence"/>
</dbReference>
<comment type="caution">
    <text evidence="1">The sequence shown here is derived from an EMBL/GenBank/DDBJ whole genome shotgun (WGS) entry which is preliminary data.</text>
</comment>
<dbReference type="AlphaFoldDB" id="A0A5B0VIL9"/>
<gene>
    <name evidence="1" type="ORF">FWJ25_10455</name>
</gene>
<sequence length="132" mass="14757">MIKSFALAGLLVVLLGFLGIQYYITSVPGLDSPVTVEEVRDLASEKSLVITLVDSEGLRFIVGLRGDSDKPEDAALFYIRNPDVIPYVFWPSLRSNDEKRVLELLEDWLEGNGNDSAAPQVERIYSVLKERN</sequence>